<dbReference type="Proteomes" id="UP001054837">
    <property type="component" value="Unassembled WGS sequence"/>
</dbReference>
<reference evidence="1 2" key="1">
    <citation type="submission" date="2021-06" db="EMBL/GenBank/DDBJ databases">
        <title>Caerostris darwini draft genome.</title>
        <authorList>
            <person name="Kono N."/>
            <person name="Arakawa K."/>
        </authorList>
    </citation>
    <scope>NUCLEOTIDE SEQUENCE [LARGE SCALE GENOMIC DNA]</scope>
</reference>
<sequence>MLENPDDASLGFRLPIKFRLRGVDNGGGNLPFPADANKQLLRKYQPNSSTPFDLSLLPNPASKLGNSARFTLATGLSSSLLSGAIT</sequence>
<protein>
    <submittedName>
        <fullName evidence="1">Uncharacterized protein</fullName>
    </submittedName>
</protein>
<dbReference type="EMBL" id="BPLQ01005941">
    <property type="protein sequence ID" value="GIY18749.1"/>
    <property type="molecule type" value="Genomic_DNA"/>
</dbReference>
<accession>A0AAV4RCK9</accession>
<comment type="caution">
    <text evidence="1">The sequence shown here is derived from an EMBL/GenBank/DDBJ whole genome shotgun (WGS) entry which is preliminary data.</text>
</comment>
<keyword evidence="2" id="KW-1185">Reference proteome</keyword>
<organism evidence="1 2">
    <name type="scientific">Caerostris darwini</name>
    <dbReference type="NCBI Taxonomy" id="1538125"/>
    <lineage>
        <taxon>Eukaryota</taxon>
        <taxon>Metazoa</taxon>
        <taxon>Ecdysozoa</taxon>
        <taxon>Arthropoda</taxon>
        <taxon>Chelicerata</taxon>
        <taxon>Arachnida</taxon>
        <taxon>Araneae</taxon>
        <taxon>Araneomorphae</taxon>
        <taxon>Entelegynae</taxon>
        <taxon>Araneoidea</taxon>
        <taxon>Araneidae</taxon>
        <taxon>Caerostris</taxon>
    </lineage>
</organism>
<gene>
    <name evidence="1" type="ORF">CDAR_605541</name>
</gene>
<evidence type="ECO:0000313" key="2">
    <source>
        <dbReference type="Proteomes" id="UP001054837"/>
    </source>
</evidence>
<proteinExistence type="predicted"/>
<name>A0AAV4RCK9_9ARAC</name>
<dbReference type="AlphaFoldDB" id="A0AAV4RCK9"/>
<evidence type="ECO:0000313" key="1">
    <source>
        <dbReference type="EMBL" id="GIY18749.1"/>
    </source>
</evidence>